<proteinExistence type="predicted"/>
<dbReference type="EMBL" id="JBHXCV010000004">
    <property type="protein sequence ID" value="MFD6793304.1"/>
    <property type="molecule type" value="Genomic_DNA"/>
</dbReference>
<reference evidence="2 3" key="1">
    <citation type="submission" date="2024-09" db="EMBL/GenBank/DDBJ databases">
        <title>The Natural Products Discovery Center: Release of the First 8490 Sequenced Strains for Exploring Actinobacteria Biosynthetic Diversity.</title>
        <authorList>
            <person name="Kalkreuter E."/>
            <person name="Kautsar S.A."/>
            <person name="Yang D."/>
            <person name="Bader C.D."/>
            <person name="Teijaro C.N."/>
            <person name="Fluegel L."/>
            <person name="Davis C.M."/>
            <person name="Simpson J.R."/>
            <person name="Lauterbach L."/>
            <person name="Steele A.D."/>
            <person name="Gui C."/>
            <person name="Meng S."/>
            <person name="Li G."/>
            <person name="Viehrig K."/>
            <person name="Ye F."/>
            <person name="Su P."/>
            <person name="Kiefer A.F."/>
            <person name="Nichols A."/>
            <person name="Cepeda A.J."/>
            <person name="Yan W."/>
            <person name="Fan B."/>
            <person name="Jiang Y."/>
            <person name="Adhikari A."/>
            <person name="Zheng C.-J."/>
            <person name="Schuster L."/>
            <person name="Cowan T.M."/>
            <person name="Smanski M.J."/>
            <person name="Chevrette M.G."/>
            <person name="De Carvalho L.P.S."/>
            <person name="Shen B."/>
        </authorList>
    </citation>
    <scope>NUCLEOTIDE SEQUENCE [LARGE SCALE GENOMIC DNA]</scope>
    <source>
        <strain evidence="2 3">NPDC060353</strain>
    </source>
</reference>
<evidence type="ECO:0008006" key="4">
    <source>
        <dbReference type="Google" id="ProtNLM"/>
    </source>
</evidence>
<organism evidence="2 3">
    <name type="scientific">Prauserella salsuginis</name>
    <dbReference type="NCBI Taxonomy" id="387889"/>
    <lineage>
        <taxon>Bacteria</taxon>
        <taxon>Bacillati</taxon>
        <taxon>Actinomycetota</taxon>
        <taxon>Actinomycetes</taxon>
        <taxon>Pseudonocardiales</taxon>
        <taxon>Pseudonocardiaceae</taxon>
        <taxon>Prauserella</taxon>
        <taxon>Prauserella salsuginis group</taxon>
    </lineage>
</organism>
<evidence type="ECO:0000313" key="3">
    <source>
        <dbReference type="Proteomes" id="UP001598673"/>
    </source>
</evidence>
<accession>A0ABW6G273</accession>
<name>A0ABW6G273_9PSEU</name>
<comment type="caution">
    <text evidence="2">The sequence shown here is derived from an EMBL/GenBank/DDBJ whole genome shotgun (WGS) entry which is preliminary data.</text>
</comment>
<gene>
    <name evidence="2" type="ORF">ACFWGY_08205</name>
</gene>
<dbReference type="RefSeq" id="WP_258937948.1">
    <property type="nucleotide sequence ID" value="NZ_JANBBF010000013.1"/>
</dbReference>
<feature type="region of interest" description="Disordered" evidence="1">
    <location>
        <begin position="1"/>
        <end position="49"/>
    </location>
</feature>
<keyword evidence="3" id="KW-1185">Reference proteome</keyword>
<evidence type="ECO:0000313" key="2">
    <source>
        <dbReference type="EMBL" id="MFD6793304.1"/>
    </source>
</evidence>
<sequence length="129" mass="14108">MTRLLLADDPGAAHPTKNATAPGLPNQTRTPSKGRTPMLRNRTPHATTDEVVYTPEALNALIEQVSAARVAERLRERALAHWERAKLWEHATGDVADPQVVFHAGEAEVLELMAAMELQRADLDAGRSV</sequence>
<evidence type="ECO:0000256" key="1">
    <source>
        <dbReference type="SAM" id="MobiDB-lite"/>
    </source>
</evidence>
<protein>
    <recommendedName>
        <fullName evidence="4">Antitoxin VbhA domain-containing protein</fullName>
    </recommendedName>
</protein>
<dbReference type="Proteomes" id="UP001598673">
    <property type="component" value="Unassembled WGS sequence"/>
</dbReference>